<keyword evidence="2" id="KW-1185">Reference proteome</keyword>
<dbReference type="Proteomes" id="UP001055439">
    <property type="component" value="Chromosome 7"/>
</dbReference>
<evidence type="ECO:0000313" key="1">
    <source>
        <dbReference type="EMBL" id="URE17575.1"/>
    </source>
</evidence>
<accession>A0A9E7GMJ1</accession>
<organism evidence="1 2">
    <name type="scientific">Musa troglodytarum</name>
    <name type="common">fe'i banana</name>
    <dbReference type="NCBI Taxonomy" id="320322"/>
    <lineage>
        <taxon>Eukaryota</taxon>
        <taxon>Viridiplantae</taxon>
        <taxon>Streptophyta</taxon>
        <taxon>Embryophyta</taxon>
        <taxon>Tracheophyta</taxon>
        <taxon>Spermatophyta</taxon>
        <taxon>Magnoliopsida</taxon>
        <taxon>Liliopsida</taxon>
        <taxon>Zingiberales</taxon>
        <taxon>Musaceae</taxon>
        <taxon>Musa</taxon>
    </lineage>
</organism>
<dbReference type="OrthoDB" id="417520at2759"/>
<gene>
    <name evidence="1" type="ORF">MUK42_05062</name>
</gene>
<protein>
    <submittedName>
        <fullName evidence="1">Uncharacterized protein</fullName>
    </submittedName>
</protein>
<proteinExistence type="predicted"/>
<dbReference type="EMBL" id="CP097509">
    <property type="protein sequence ID" value="URE17575.1"/>
    <property type="molecule type" value="Genomic_DNA"/>
</dbReference>
<reference evidence="1" key="1">
    <citation type="submission" date="2022-05" db="EMBL/GenBank/DDBJ databases">
        <title>The Musa troglodytarum L. genome provides insights into the mechanism of non-climacteric behaviour and enrichment of carotenoids.</title>
        <authorList>
            <person name="Wang J."/>
        </authorList>
    </citation>
    <scope>NUCLEOTIDE SEQUENCE</scope>
    <source>
        <tissue evidence="1">Leaf</tissue>
    </source>
</reference>
<evidence type="ECO:0000313" key="2">
    <source>
        <dbReference type="Proteomes" id="UP001055439"/>
    </source>
</evidence>
<name>A0A9E7GMJ1_9LILI</name>
<sequence>MSKRSDEVEKTNSLSHDEVDIDIVAASDPDASGSRGVLTDKTSSLKTVALWVFAAVTFGVCLGFKDGVEKASEFFAGYVVYIPGIQISNRTAQYESVFQLIGMWIACYRAVSTSGQDEEYDGEEDEVVVLVGRRRELDVVGHEEALRLVERHRGRVLVLLGGTR</sequence>
<dbReference type="AlphaFoldDB" id="A0A9E7GMJ1"/>